<organism evidence="2 3">
    <name type="scientific">Halobacterium jilantaiense</name>
    <dbReference type="NCBI Taxonomy" id="355548"/>
    <lineage>
        <taxon>Archaea</taxon>
        <taxon>Methanobacteriati</taxon>
        <taxon>Methanobacteriota</taxon>
        <taxon>Stenosarchaea group</taxon>
        <taxon>Halobacteria</taxon>
        <taxon>Halobacteriales</taxon>
        <taxon>Halobacteriaceae</taxon>
        <taxon>Halobacterium</taxon>
    </lineage>
</organism>
<name>A0A1I0PE59_9EURY</name>
<evidence type="ECO:0000313" key="3">
    <source>
        <dbReference type="Proteomes" id="UP000198518"/>
    </source>
</evidence>
<dbReference type="AlphaFoldDB" id="A0A1I0PE59"/>
<protein>
    <recommendedName>
        <fullName evidence="4">C2H2-type domain-containing protein</fullName>
    </recommendedName>
</protein>
<evidence type="ECO:0000256" key="1">
    <source>
        <dbReference type="SAM" id="MobiDB-lite"/>
    </source>
</evidence>
<keyword evidence="3" id="KW-1185">Reference proteome</keyword>
<dbReference type="RefSeq" id="WP_089668828.1">
    <property type="nucleotide sequence ID" value="NZ_FOJA01000001.1"/>
</dbReference>
<dbReference type="Pfam" id="PF19126">
    <property type="entry name" value="DUF5810"/>
    <property type="match status" value="1"/>
</dbReference>
<gene>
    <name evidence="2" type="ORF">SAMN04487945_1628</name>
</gene>
<dbReference type="STRING" id="355548.SAMN04487945_1628"/>
<reference evidence="2 3" key="1">
    <citation type="submission" date="2016-10" db="EMBL/GenBank/DDBJ databases">
        <authorList>
            <person name="de Groot N.N."/>
        </authorList>
    </citation>
    <scope>NUCLEOTIDE SEQUENCE [LARGE SCALE GENOMIC DNA]</scope>
    <source>
        <strain evidence="2 3">CGMCC 1.5337</strain>
    </source>
</reference>
<dbReference type="EMBL" id="FOJA01000001">
    <property type="protein sequence ID" value="SEW12705.1"/>
    <property type="molecule type" value="Genomic_DNA"/>
</dbReference>
<dbReference type="OrthoDB" id="342503at2157"/>
<evidence type="ECO:0008006" key="4">
    <source>
        <dbReference type="Google" id="ProtNLM"/>
    </source>
</evidence>
<dbReference type="Proteomes" id="UP000198518">
    <property type="component" value="Unassembled WGS sequence"/>
</dbReference>
<accession>A0A1I0PE59</accession>
<evidence type="ECO:0000313" key="2">
    <source>
        <dbReference type="EMBL" id="SEW12705.1"/>
    </source>
</evidence>
<feature type="compositionally biased region" description="Basic and acidic residues" evidence="1">
    <location>
        <begin position="69"/>
        <end position="82"/>
    </location>
</feature>
<proteinExistence type="predicted"/>
<feature type="region of interest" description="Disordered" evidence="1">
    <location>
        <begin position="42"/>
        <end position="136"/>
    </location>
</feature>
<dbReference type="InterPro" id="IPR043833">
    <property type="entry name" value="DUF5810"/>
</dbReference>
<sequence length="136" mass="14728">MGYECPVCGVEEADDEHLANHVAFTALVRGGDHEAWLDDHVPDWEERDPDTLAPEVVPHATETESEPTTEPHGHAHDHDVPSVERTGQADLSGAADDVLEEARELTEAMYENRQVGDSGDTDDAESAGGRGDSENE</sequence>